<dbReference type="InterPro" id="IPR050944">
    <property type="entry name" value="FAM83"/>
</dbReference>
<dbReference type="Proteomes" id="UP001178508">
    <property type="component" value="Chromosome 16"/>
</dbReference>
<feature type="region of interest" description="Disordered" evidence="4">
    <location>
        <begin position="1339"/>
        <end position="1362"/>
    </location>
</feature>
<accession>A0AAV1GT36</accession>
<keyword evidence="7" id="KW-1185">Reference proteome</keyword>
<dbReference type="PANTHER" id="PTHR16181">
    <property type="entry name" value="PROTEIN FAM83A-RELATED"/>
    <property type="match status" value="1"/>
</dbReference>
<feature type="region of interest" description="Disordered" evidence="4">
    <location>
        <begin position="636"/>
        <end position="688"/>
    </location>
</feature>
<dbReference type="Gene3D" id="3.30.870.10">
    <property type="entry name" value="Endonuclease Chain A"/>
    <property type="match status" value="1"/>
</dbReference>
<feature type="compositionally biased region" description="Low complexity" evidence="4">
    <location>
        <begin position="1035"/>
        <end position="1050"/>
    </location>
</feature>
<evidence type="ECO:0000313" key="7">
    <source>
        <dbReference type="Proteomes" id="UP001178508"/>
    </source>
</evidence>
<dbReference type="InterPro" id="IPR012461">
    <property type="entry name" value="SACK1"/>
</dbReference>
<feature type="compositionally biased region" description="Pro residues" evidence="4">
    <location>
        <begin position="301"/>
        <end position="312"/>
    </location>
</feature>
<dbReference type="SUPFAM" id="SSF56024">
    <property type="entry name" value="Phospholipase D/nuclease"/>
    <property type="match status" value="1"/>
</dbReference>
<feature type="compositionally biased region" description="Basic and acidic residues" evidence="4">
    <location>
        <begin position="935"/>
        <end position="950"/>
    </location>
</feature>
<dbReference type="EMBL" id="OY660879">
    <property type="protein sequence ID" value="CAJ1075976.1"/>
    <property type="molecule type" value="Genomic_DNA"/>
</dbReference>
<evidence type="ECO:0000256" key="3">
    <source>
        <dbReference type="ARBA" id="ARBA00022490"/>
    </source>
</evidence>
<dbReference type="Pfam" id="PF07894">
    <property type="entry name" value="SACK1"/>
    <property type="match status" value="1"/>
</dbReference>
<name>A0AAV1GT36_XYRNO</name>
<feature type="compositionally biased region" description="Basic and acidic residues" evidence="4">
    <location>
        <begin position="473"/>
        <end position="482"/>
    </location>
</feature>
<feature type="compositionally biased region" description="Basic and acidic residues" evidence="4">
    <location>
        <begin position="914"/>
        <end position="927"/>
    </location>
</feature>
<organism evidence="6 7">
    <name type="scientific">Xyrichtys novacula</name>
    <name type="common">Pearly razorfish</name>
    <name type="synonym">Hemipteronotus novacula</name>
    <dbReference type="NCBI Taxonomy" id="13765"/>
    <lineage>
        <taxon>Eukaryota</taxon>
        <taxon>Metazoa</taxon>
        <taxon>Chordata</taxon>
        <taxon>Craniata</taxon>
        <taxon>Vertebrata</taxon>
        <taxon>Euteleostomi</taxon>
        <taxon>Actinopterygii</taxon>
        <taxon>Neopterygii</taxon>
        <taxon>Teleostei</taxon>
        <taxon>Neoteleostei</taxon>
        <taxon>Acanthomorphata</taxon>
        <taxon>Eupercaria</taxon>
        <taxon>Labriformes</taxon>
        <taxon>Labridae</taxon>
        <taxon>Xyrichtys</taxon>
    </lineage>
</organism>
<protein>
    <submittedName>
        <fullName evidence="6">Mucin-17-like</fullName>
    </submittedName>
</protein>
<evidence type="ECO:0000313" key="6">
    <source>
        <dbReference type="EMBL" id="CAJ1075976.1"/>
    </source>
</evidence>
<sequence length="1362" mass="148736">MALSQIQCLDDNHVNPRTHESKPDFLYSEDQRLALETLLRNGREAFVKCLETRGLRGFLSDPELETLTGSVEPFDPDLEVFPEDAEDDAPPLSLHYWPELSDTSIPQMDLGWPDTEAYRGVTRTTVYTQPPLEGQIHIKEVIRKMIAQAQKVIAVVMDVFTDVDIFRDMLDAGFKKKVGVYILLERTSLPHFLSMCQRANMHAGHLKHLRVRCTNGAEFHTRSSTKVRGQMGHRFMFIDGDRAVSGSYSFTWMSARLNKNLITVITGQAADAFDRLFRTLYSNSSSVDLRQMATEPEPEPEPLPQPVQAPPPSAAVARKLFNPKYALLALANPTPSPPAGDKNTQETQDQEDSKGTPEGSNKKNKRRQSKDVLLEALPIHPGLVDLEKVCLIAYLPTWPEPDPPKDVIGFINIRDARKPSQVHLQRSEMFETSQAIRFSSPFIVPNETLPEVAKPRHSPFKPVETNKPQAAQDKAKAGESRLGKPIPIPGPGETKIKEAAKQNSPASGPKCESNKDTTKGPNAEIKQGLNSPTNQTTGQNSTPNINANIPSQSNPWMDRYKSVFVTKNSPKPESNPENETENTQSSQVNSTQTSHTDSSKEKQTVPPNSHTQATPTPSQNNVKINPNIQIPTITKNHVSSFGPESNVNASSSPVPPIISPSQTPNHPLPTSAEVSSLPPNLTPPIPKPRTIQLRITDAVVSDGKKLLECSIAKNSEMSLETVVVQSEPAVTSVVKTSPEKQPEIVPELKKNNETQKNVESTGHVEVIPQQKESGTSQETQNEEAGTNLKVQPNDLNTEKPKVENVDNQDTIPNLTTPKTLTPVSNESTPQTDTVATKPADTKATEENETPSELAQTPNENSTDVARPKTNSGKTPEIQTTSKSESPPNNKCVTDTVDSAISKNNTHNTSLDLTPKLREGKHTPEKSLRLPLSDSHTTDLRSLTPDRESRRLMALAPSPTPDGLSPDLRSRTPDFRTPTPDVSDGYTSAIEDSYLSTTSEEYYECCGSPSLLDPGSDGAANPSQGTTEDQVNLGHTNSPNSNSKKTTSNLTQSVSKPGNVSLSSSILTKEVKKKEEEKATCKDNKKEENEKKEAVKKEGGSQRSGSVKEKVGKVKDALTQVPKKKKAADKGSSAGSNEGTASKRSSTSDPKPKMVSPGKEGSDKEKAPLVPDVVLRKDKAQPNKETEGQKLVQTLAKPPEEQHQESGVSCVPRPSRPLSGQFLGPRPWGSSLLNKGESILNQSSSQVLDNASSSRKLSPLATGVVGSAAARRQADVSRSQQSLLSDGHKTSLLVTHSNSQRQLRLTSQNLFTKPKVEGRGPFSLTFGRLYSLKDLKDKMSRLPAPSRRSNNNNSFLQDHKSTS</sequence>
<dbReference type="PANTHER" id="PTHR16181:SF29">
    <property type="entry name" value="PROTEIN FAM83A-RELATED"/>
    <property type="match status" value="1"/>
</dbReference>
<feature type="compositionally biased region" description="Basic and acidic residues" evidence="4">
    <location>
        <begin position="1173"/>
        <end position="1187"/>
    </location>
</feature>
<gene>
    <name evidence="6" type="ORF">XNOV1_A024288</name>
</gene>
<feature type="compositionally biased region" description="Basic and acidic residues" evidence="4">
    <location>
        <begin position="1068"/>
        <end position="1115"/>
    </location>
</feature>
<feature type="region of interest" description="Disordered" evidence="4">
    <location>
        <begin position="452"/>
        <end position="624"/>
    </location>
</feature>
<proteinExistence type="inferred from homology"/>
<feature type="domain" description="Scaffolding anchor of CK1" evidence="5">
    <location>
        <begin position="16"/>
        <end position="285"/>
    </location>
</feature>
<feature type="compositionally biased region" description="Polar residues" evidence="4">
    <location>
        <begin position="1136"/>
        <end position="1148"/>
    </location>
</feature>
<feature type="region of interest" description="Disordered" evidence="4">
    <location>
        <begin position="288"/>
        <end position="312"/>
    </location>
</feature>
<reference evidence="6" key="1">
    <citation type="submission" date="2023-08" db="EMBL/GenBank/DDBJ databases">
        <authorList>
            <person name="Alioto T."/>
            <person name="Alioto T."/>
            <person name="Gomez Garrido J."/>
        </authorList>
    </citation>
    <scope>NUCLEOTIDE SEQUENCE</scope>
</reference>
<keyword evidence="3" id="KW-0963">Cytoplasm</keyword>
<evidence type="ECO:0000259" key="5">
    <source>
        <dbReference type="Pfam" id="PF07894"/>
    </source>
</evidence>
<feature type="compositionally biased region" description="Polar residues" evidence="4">
    <location>
        <begin position="528"/>
        <end position="555"/>
    </location>
</feature>
<evidence type="ECO:0000256" key="1">
    <source>
        <dbReference type="ARBA" id="ARBA00004496"/>
    </source>
</evidence>
<feature type="compositionally biased region" description="Polar residues" evidence="4">
    <location>
        <begin position="1051"/>
        <end position="1066"/>
    </location>
</feature>
<feature type="compositionally biased region" description="Polar residues" evidence="4">
    <location>
        <begin position="605"/>
        <end position="624"/>
    </location>
</feature>
<dbReference type="GO" id="GO:0005737">
    <property type="term" value="C:cytoplasm"/>
    <property type="evidence" value="ECO:0007669"/>
    <property type="project" value="UniProtKB-SubCell"/>
</dbReference>
<dbReference type="FunFam" id="3.30.870.10:FF:000004">
    <property type="entry name" value="protein FAM83H isoform X2"/>
    <property type="match status" value="1"/>
</dbReference>
<evidence type="ECO:0000256" key="4">
    <source>
        <dbReference type="SAM" id="MobiDB-lite"/>
    </source>
</evidence>
<feature type="region of interest" description="Disordered" evidence="4">
    <location>
        <begin position="330"/>
        <end position="369"/>
    </location>
</feature>
<feature type="region of interest" description="Disordered" evidence="4">
    <location>
        <begin position="1264"/>
        <end position="1284"/>
    </location>
</feature>
<feature type="compositionally biased region" description="Polar residues" evidence="4">
    <location>
        <begin position="850"/>
        <end position="911"/>
    </location>
</feature>
<feature type="compositionally biased region" description="Polar residues" evidence="4">
    <location>
        <begin position="770"/>
        <end position="795"/>
    </location>
</feature>
<dbReference type="GO" id="GO:0007165">
    <property type="term" value="P:signal transduction"/>
    <property type="evidence" value="ECO:0007669"/>
    <property type="project" value="TreeGrafter"/>
</dbReference>
<feature type="region of interest" description="Disordered" evidence="4">
    <location>
        <begin position="734"/>
        <end position="1228"/>
    </location>
</feature>
<feature type="compositionally biased region" description="Basic and acidic residues" evidence="4">
    <location>
        <begin position="737"/>
        <end position="753"/>
    </location>
</feature>
<dbReference type="GO" id="GO:0019901">
    <property type="term" value="F:protein kinase binding"/>
    <property type="evidence" value="ECO:0007669"/>
    <property type="project" value="TreeGrafter"/>
</dbReference>
<feature type="compositionally biased region" description="Polar residues" evidence="4">
    <location>
        <begin position="1020"/>
        <end position="1034"/>
    </location>
</feature>
<feature type="compositionally biased region" description="Polar residues" evidence="4">
    <location>
        <begin position="805"/>
        <end position="834"/>
    </location>
</feature>
<evidence type="ECO:0000256" key="2">
    <source>
        <dbReference type="ARBA" id="ARBA00006937"/>
    </source>
</evidence>
<comment type="similarity">
    <text evidence="2">Belongs to the FAM83 family.</text>
</comment>
<comment type="subcellular location">
    <subcellularLocation>
        <location evidence="1">Cytoplasm</location>
    </subcellularLocation>
</comment>
<feature type="compositionally biased region" description="Low complexity" evidence="4">
    <location>
        <begin position="567"/>
        <end position="596"/>
    </location>
</feature>